<gene>
    <name evidence="2" type="ORF">PIB30_024505</name>
</gene>
<dbReference type="PANTHER" id="PTHR34656">
    <property type="entry name" value="PYRROLINE-5-CARBOXYLATE REDUCTASE"/>
    <property type="match status" value="1"/>
</dbReference>
<reference evidence="2 3" key="1">
    <citation type="journal article" date="2023" name="Plants (Basel)">
        <title>Bridging the Gap: Combining Genomics and Transcriptomics Approaches to Understand Stylosanthes scabra, an Orphan Legume from the Brazilian Caatinga.</title>
        <authorList>
            <person name="Ferreira-Neto J.R.C."/>
            <person name="da Silva M.D."/>
            <person name="Binneck E."/>
            <person name="de Melo N.F."/>
            <person name="da Silva R.H."/>
            <person name="de Melo A.L.T.M."/>
            <person name="Pandolfi V."/>
            <person name="Bustamante F.O."/>
            <person name="Brasileiro-Vidal A.C."/>
            <person name="Benko-Iseppon A.M."/>
        </authorList>
    </citation>
    <scope>NUCLEOTIDE SEQUENCE [LARGE SCALE GENOMIC DNA]</scope>
    <source>
        <tissue evidence="2">Leaves</tissue>
    </source>
</reference>
<keyword evidence="1" id="KW-0472">Membrane</keyword>
<keyword evidence="1" id="KW-1133">Transmembrane helix</keyword>
<comment type="caution">
    <text evidence="2">The sequence shown here is derived from an EMBL/GenBank/DDBJ whole genome shotgun (WGS) entry which is preliminary data.</text>
</comment>
<evidence type="ECO:0000313" key="2">
    <source>
        <dbReference type="EMBL" id="MED6218180.1"/>
    </source>
</evidence>
<accession>A0ABU6Z9G6</accession>
<sequence length="122" mass="13250">MKTTMIVSLLVITLTVSYVVHILCDDRKAEGLYVPVPWLLAHVAVAAAVASVMVLALRATMVTWVTVLVLVSFAGNRRKILVQQGRRITVDVALNLISIIFRSQKGLFALACATITMVCLLA</sequence>
<name>A0ABU6Z9G6_9FABA</name>
<dbReference type="PANTHER" id="PTHR34656:SF2">
    <property type="entry name" value="TRANSMEMBRANE PROTEIN"/>
    <property type="match status" value="1"/>
</dbReference>
<keyword evidence="1" id="KW-0812">Transmembrane</keyword>
<feature type="transmembrane region" description="Helical" evidence="1">
    <location>
        <begin position="40"/>
        <end position="71"/>
    </location>
</feature>
<proteinExistence type="predicted"/>
<protein>
    <submittedName>
        <fullName evidence="2">Uncharacterized protein</fullName>
    </submittedName>
</protein>
<organism evidence="2 3">
    <name type="scientific">Stylosanthes scabra</name>
    <dbReference type="NCBI Taxonomy" id="79078"/>
    <lineage>
        <taxon>Eukaryota</taxon>
        <taxon>Viridiplantae</taxon>
        <taxon>Streptophyta</taxon>
        <taxon>Embryophyta</taxon>
        <taxon>Tracheophyta</taxon>
        <taxon>Spermatophyta</taxon>
        <taxon>Magnoliopsida</taxon>
        <taxon>eudicotyledons</taxon>
        <taxon>Gunneridae</taxon>
        <taxon>Pentapetalae</taxon>
        <taxon>rosids</taxon>
        <taxon>fabids</taxon>
        <taxon>Fabales</taxon>
        <taxon>Fabaceae</taxon>
        <taxon>Papilionoideae</taxon>
        <taxon>50 kb inversion clade</taxon>
        <taxon>dalbergioids sensu lato</taxon>
        <taxon>Dalbergieae</taxon>
        <taxon>Pterocarpus clade</taxon>
        <taxon>Stylosanthes</taxon>
    </lineage>
</organism>
<evidence type="ECO:0000256" key="1">
    <source>
        <dbReference type="SAM" id="Phobius"/>
    </source>
</evidence>
<keyword evidence="3" id="KW-1185">Reference proteome</keyword>
<dbReference type="EMBL" id="JASCZI010271948">
    <property type="protein sequence ID" value="MED6218180.1"/>
    <property type="molecule type" value="Genomic_DNA"/>
</dbReference>
<evidence type="ECO:0000313" key="3">
    <source>
        <dbReference type="Proteomes" id="UP001341840"/>
    </source>
</evidence>
<dbReference type="Proteomes" id="UP001341840">
    <property type="component" value="Unassembled WGS sequence"/>
</dbReference>